<feature type="domain" description="RING-type" evidence="10">
    <location>
        <begin position="189"/>
        <end position="426"/>
    </location>
</feature>
<evidence type="ECO:0000256" key="9">
    <source>
        <dbReference type="SAM" id="MobiDB-lite"/>
    </source>
</evidence>
<evidence type="ECO:0000256" key="7">
    <source>
        <dbReference type="ARBA" id="ARBA00022786"/>
    </source>
</evidence>
<dbReference type="AlphaFoldDB" id="A0A7J6N1N6"/>
<dbReference type="EMBL" id="JAAPAO010000023">
    <property type="protein sequence ID" value="KAF4676981.1"/>
    <property type="molecule type" value="Genomic_DNA"/>
</dbReference>
<sequence length="763" mass="85229">MEGASPCNSIDMASEQLEVGDVDEEDIRALSAHITEPVEPASPKTPLDGNSIAVTATPSKDTRGSGSSTTPLTGAKSLKGSAVKQPTATAENILAAKDDNSISARISCANYCVMAAADLVRISRSKAARVTELLNVTVDDAFALLKEFKWDEVALQEAWFSEGRGEEWVRERCGVFKSKGPSSRPSDSSVVTCKVCYCDEPIMNCVVLEGCPIDHAVCRECFAQYIHTKLNDVGRGSPDSRCVMHKCGRRVPKSQFLRFLDSSEDRLKYIRFYYDFFFITANPATLWCPNPMGGCGRAVLKFPHPGDVHRGGRRGSSIAVESDTVVCDCGYCWCFACQREAHEPAACKQVYEWEVKNSNESENVSWILANTKQCPKCARPIEKNQGCNHMRCSEAGGGCGQEFCWLCLTPWAQHGQSTGGRDVRGSLALRLELRSIILGIQPYALYAESEASVFRFVALSDDFGQQSKKTWTVVLGCRLYSCNIYERNTREDTEEGRKQREGEKVREKAKHALQKYMFHYERFVNHDRAANMAREVIASGKIDEMKRILHDRDEIDISELGFVTSALQLVVECRRVLKWTYVYGYYLATDEGASDSDGGAGRDIRRKMSPPSSRVHRNHQSNHSTASSSSTHRSDINDTVARRQLFEFLQKNLEEKTEALHELIEKDLEERFIRSPEDSDPALTSAVDHQPPSSAQVGDAAMPDAHEGPAPASSPRRPNDEDLENFKNKFTDFRSYVTNYHHVTEKFLHQILTDIKDKSIIAL</sequence>
<keyword evidence="4" id="KW-0479">Metal-binding</keyword>
<gene>
    <name evidence="11" type="ORF">FOL47_003978</name>
</gene>
<evidence type="ECO:0000256" key="1">
    <source>
        <dbReference type="ARBA" id="ARBA00001798"/>
    </source>
</evidence>
<dbReference type="InterPro" id="IPR031127">
    <property type="entry name" value="E3_UB_ligase_RBR"/>
</dbReference>
<dbReference type="SUPFAM" id="SSF57850">
    <property type="entry name" value="RING/U-box"/>
    <property type="match status" value="2"/>
</dbReference>
<proteinExistence type="predicted"/>
<evidence type="ECO:0000256" key="4">
    <source>
        <dbReference type="ARBA" id="ARBA00022723"/>
    </source>
</evidence>
<dbReference type="Pfam" id="PF22191">
    <property type="entry name" value="IBR_1"/>
    <property type="match status" value="1"/>
</dbReference>
<feature type="compositionally biased region" description="Low complexity" evidence="9">
    <location>
        <begin position="621"/>
        <end position="631"/>
    </location>
</feature>
<dbReference type="Proteomes" id="UP000591131">
    <property type="component" value="Unassembled WGS sequence"/>
</dbReference>
<dbReference type="PROSITE" id="PS51873">
    <property type="entry name" value="TRIAD"/>
    <property type="match status" value="1"/>
</dbReference>
<dbReference type="InterPro" id="IPR013083">
    <property type="entry name" value="Znf_RING/FYVE/PHD"/>
</dbReference>
<dbReference type="GO" id="GO:0008270">
    <property type="term" value="F:zinc ion binding"/>
    <property type="evidence" value="ECO:0007669"/>
    <property type="project" value="UniProtKB-KW"/>
</dbReference>
<dbReference type="Pfam" id="PF01485">
    <property type="entry name" value="IBR"/>
    <property type="match status" value="1"/>
</dbReference>
<dbReference type="EC" id="2.3.2.31" evidence="2"/>
<dbReference type="InterPro" id="IPR044066">
    <property type="entry name" value="TRIAD_supradom"/>
</dbReference>
<evidence type="ECO:0000256" key="8">
    <source>
        <dbReference type="ARBA" id="ARBA00022833"/>
    </source>
</evidence>
<evidence type="ECO:0000256" key="2">
    <source>
        <dbReference type="ARBA" id="ARBA00012251"/>
    </source>
</evidence>
<dbReference type="SMART" id="SM00647">
    <property type="entry name" value="IBR"/>
    <property type="match status" value="2"/>
</dbReference>
<keyword evidence="6" id="KW-0863">Zinc-finger</keyword>
<keyword evidence="12" id="KW-1185">Reference proteome</keyword>
<dbReference type="PANTHER" id="PTHR11685">
    <property type="entry name" value="RBR FAMILY RING FINGER AND IBR DOMAIN-CONTAINING"/>
    <property type="match status" value="1"/>
</dbReference>
<dbReference type="InterPro" id="IPR002867">
    <property type="entry name" value="IBR_dom"/>
</dbReference>
<evidence type="ECO:0000313" key="11">
    <source>
        <dbReference type="EMBL" id="KAF4676981.1"/>
    </source>
</evidence>
<evidence type="ECO:0000313" key="12">
    <source>
        <dbReference type="Proteomes" id="UP000591131"/>
    </source>
</evidence>
<keyword evidence="3" id="KW-0808">Transferase</keyword>
<protein>
    <recommendedName>
        <fullName evidence="2">RBR-type E3 ubiquitin transferase</fullName>
        <ecNumber evidence="2">2.3.2.31</ecNumber>
    </recommendedName>
</protein>
<keyword evidence="7" id="KW-0833">Ubl conjugation pathway</keyword>
<comment type="catalytic activity">
    <reaction evidence="1">
        <text>[E2 ubiquitin-conjugating enzyme]-S-ubiquitinyl-L-cysteine + [acceptor protein]-L-lysine = [E2 ubiquitin-conjugating enzyme]-L-cysteine + [acceptor protein]-N(6)-ubiquitinyl-L-lysine.</text>
        <dbReference type="EC" id="2.3.2.31"/>
    </reaction>
</comment>
<dbReference type="Gene3D" id="1.20.120.1750">
    <property type="match status" value="2"/>
</dbReference>
<evidence type="ECO:0000256" key="6">
    <source>
        <dbReference type="ARBA" id="ARBA00022771"/>
    </source>
</evidence>
<organism evidence="11 12">
    <name type="scientific">Perkinsus chesapeaki</name>
    <name type="common">Clam parasite</name>
    <name type="synonym">Perkinsus andrewsi</name>
    <dbReference type="NCBI Taxonomy" id="330153"/>
    <lineage>
        <taxon>Eukaryota</taxon>
        <taxon>Sar</taxon>
        <taxon>Alveolata</taxon>
        <taxon>Perkinsozoa</taxon>
        <taxon>Perkinsea</taxon>
        <taxon>Perkinsida</taxon>
        <taxon>Perkinsidae</taxon>
        <taxon>Perkinsus</taxon>
    </lineage>
</organism>
<dbReference type="Gene3D" id="3.30.40.10">
    <property type="entry name" value="Zinc/RING finger domain, C3HC4 (zinc finger)"/>
    <property type="match status" value="1"/>
</dbReference>
<dbReference type="OrthoDB" id="10009520at2759"/>
<feature type="compositionally biased region" description="Polar residues" evidence="9">
    <location>
        <begin position="52"/>
        <end position="72"/>
    </location>
</feature>
<reference evidence="11 12" key="1">
    <citation type="submission" date="2020-04" db="EMBL/GenBank/DDBJ databases">
        <title>Perkinsus chesapeaki whole genome sequence.</title>
        <authorList>
            <person name="Bogema D.R."/>
        </authorList>
    </citation>
    <scope>NUCLEOTIDE SEQUENCE [LARGE SCALE GENOMIC DNA]</scope>
    <source>
        <strain evidence="11">ATCC PRA-425</strain>
    </source>
</reference>
<feature type="compositionally biased region" description="Basic residues" evidence="9">
    <location>
        <begin position="604"/>
        <end position="620"/>
    </location>
</feature>
<comment type="caution">
    <text evidence="11">The sequence shown here is derived from an EMBL/GenBank/DDBJ whole genome shotgun (WGS) entry which is preliminary data.</text>
</comment>
<feature type="region of interest" description="Disordered" evidence="9">
    <location>
        <begin position="677"/>
        <end position="724"/>
    </location>
</feature>
<evidence type="ECO:0000256" key="5">
    <source>
        <dbReference type="ARBA" id="ARBA00022737"/>
    </source>
</evidence>
<name>A0A7J6N1N6_PERCH</name>
<dbReference type="GO" id="GO:0061630">
    <property type="term" value="F:ubiquitin protein ligase activity"/>
    <property type="evidence" value="ECO:0007669"/>
    <property type="project" value="UniProtKB-EC"/>
</dbReference>
<keyword evidence="8" id="KW-0862">Zinc</keyword>
<accession>A0A7J6N1N6</accession>
<dbReference type="CDD" id="cd22583">
    <property type="entry name" value="Rcat_RBR_ARI7-like"/>
    <property type="match status" value="1"/>
</dbReference>
<keyword evidence="5" id="KW-0677">Repeat</keyword>
<dbReference type="GO" id="GO:0016567">
    <property type="term" value="P:protein ubiquitination"/>
    <property type="evidence" value="ECO:0007669"/>
    <property type="project" value="InterPro"/>
</dbReference>
<evidence type="ECO:0000259" key="10">
    <source>
        <dbReference type="PROSITE" id="PS51873"/>
    </source>
</evidence>
<feature type="region of interest" description="Disordered" evidence="9">
    <location>
        <begin position="593"/>
        <end position="636"/>
    </location>
</feature>
<evidence type="ECO:0000256" key="3">
    <source>
        <dbReference type="ARBA" id="ARBA00022679"/>
    </source>
</evidence>
<feature type="region of interest" description="Disordered" evidence="9">
    <location>
        <begin position="1"/>
        <end position="83"/>
    </location>
</feature>